<keyword evidence="5" id="KW-0633">Potassium transport</keyword>
<keyword evidence="6 10" id="KW-0812">Transmembrane</keyword>
<comment type="subcellular location">
    <subcellularLocation>
        <location evidence="1">Cell membrane</location>
        <topology evidence="1">Multi-pass membrane protein</topology>
    </subcellularLocation>
</comment>
<feature type="transmembrane region" description="Helical" evidence="10">
    <location>
        <begin position="216"/>
        <end position="234"/>
    </location>
</feature>
<evidence type="ECO:0000256" key="3">
    <source>
        <dbReference type="ARBA" id="ARBA00022449"/>
    </source>
</evidence>
<keyword evidence="2" id="KW-0813">Transport</keyword>
<keyword evidence="9 10" id="KW-0472">Membrane</keyword>
<keyword evidence="13" id="KW-1185">Reference proteome</keyword>
<dbReference type="PANTHER" id="PTHR32507:SF7">
    <property type="entry name" value="K(+)_H(+) ANTIPORTER NHAP2"/>
    <property type="match status" value="1"/>
</dbReference>
<evidence type="ECO:0000256" key="1">
    <source>
        <dbReference type="ARBA" id="ARBA00004651"/>
    </source>
</evidence>
<dbReference type="NCBIfam" id="NF003716">
    <property type="entry name" value="PRK05326.1-3"/>
    <property type="match status" value="1"/>
</dbReference>
<dbReference type="eggNOG" id="COG3263">
    <property type="taxonomic scope" value="Bacteria"/>
</dbReference>
<dbReference type="GO" id="GO:0008324">
    <property type="term" value="F:monoatomic cation transmembrane transporter activity"/>
    <property type="evidence" value="ECO:0007669"/>
    <property type="project" value="InterPro"/>
</dbReference>
<dbReference type="GO" id="GO:0005886">
    <property type="term" value="C:plasma membrane"/>
    <property type="evidence" value="ECO:0007669"/>
    <property type="project" value="UniProtKB-SubCell"/>
</dbReference>
<keyword evidence="5" id="KW-0630">Potassium</keyword>
<feature type="transmembrane region" description="Helical" evidence="10">
    <location>
        <begin position="182"/>
        <end position="204"/>
    </location>
</feature>
<reference evidence="12 13" key="1">
    <citation type="journal article" date="2012" name="Stand. Genomic Sci.">
        <title>Complete genome sequencing and analysis of Saprospira grandis str. Lewin, a predatory marine bacterium.</title>
        <authorList>
            <person name="Saw J.H."/>
            <person name="Yuryev A."/>
            <person name="Kanbe M."/>
            <person name="Hou S."/>
            <person name="Young A.G."/>
            <person name="Aizawa S."/>
            <person name="Alam M."/>
        </authorList>
    </citation>
    <scope>NUCLEOTIDE SEQUENCE [LARGE SCALE GENOMIC DNA]</scope>
    <source>
        <strain evidence="12 13">Lewin</strain>
    </source>
</reference>
<keyword evidence="8" id="KW-0406">Ion transport</keyword>
<dbReference type="GO" id="GO:0006813">
    <property type="term" value="P:potassium ion transport"/>
    <property type="evidence" value="ECO:0007669"/>
    <property type="project" value="UniProtKB-KW"/>
</dbReference>
<dbReference type="NCBIfam" id="NF003715">
    <property type="entry name" value="PRK05326.1-2"/>
    <property type="match status" value="1"/>
</dbReference>
<dbReference type="AlphaFoldDB" id="H6L7B3"/>
<dbReference type="Gene3D" id="3.30.70.1450">
    <property type="entry name" value="Regulator of K+ conductance, C-terminal domain"/>
    <property type="match status" value="1"/>
</dbReference>
<dbReference type="GO" id="GO:1902600">
    <property type="term" value="P:proton transmembrane transport"/>
    <property type="evidence" value="ECO:0007669"/>
    <property type="project" value="InterPro"/>
</dbReference>
<dbReference type="InterPro" id="IPR006037">
    <property type="entry name" value="RCK_C"/>
</dbReference>
<dbReference type="InterPro" id="IPR006153">
    <property type="entry name" value="Cation/H_exchanger_TM"/>
</dbReference>
<dbReference type="RefSeq" id="WP_015694367.1">
    <property type="nucleotide sequence ID" value="NC_016940.1"/>
</dbReference>
<evidence type="ECO:0000313" key="12">
    <source>
        <dbReference type="EMBL" id="AFC26785.1"/>
    </source>
</evidence>
<keyword evidence="4" id="KW-1003">Cell membrane</keyword>
<feature type="domain" description="RCK C-terminal" evidence="11">
    <location>
        <begin position="402"/>
        <end position="483"/>
    </location>
</feature>
<feature type="transmembrane region" description="Helical" evidence="10">
    <location>
        <begin position="296"/>
        <end position="321"/>
    </location>
</feature>
<evidence type="ECO:0000256" key="4">
    <source>
        <dbReference type="ARBA" id="ARBA00022475"/>
    </source>
</evidence>
<sequence>MDTVHIIFSGALLLLLSVLAGKTSFRLGLPTLILFLLVGMLAGSEGFGGIYFDDSQLAQFIGIIALNIILFSGGLDTRWGAVRLVLGKGLTLATLGVFITAAAVGIFAHYFFDWSWLDAFLLGAIVSSTDAAAVFSILGSTNIHLKHGIRPILELESGSNDPMAYFLTSLLAGAVLKGDMNLAPALLQLILQLVVGVSIGYLMGRLSKWLINNIRLDFKGLYPVLALSLSFLAYASSELLSGNGFLAVYVSAVFLANSQLTQKLSIRQFFDGFAWLMQIILFLSLGLLVFPSQLLAVWPMGLALAFFLMFIARPISVFIGLSWTKLDFKSKLFISWVGLRGAAPIVFATIPMVMGIQSSNLIFNLVFFLTLVSIALQGMSIPFFARLLGLVDLKVSALTQARSLALEEESKVETAEVYISAESPLIDQKLADIHFPADCMVVLIIRKQQYLVPTAHTKIEAGDTLQLLASKAEDLASLQMELG</sequence>
<dbReference type="Pfam" id="PF00999">
    <property type="entry name" value="Na_H_Exchanger"/>
    <property type="match status" value="1"/>
</dbReference>
<evidence type="ECO:0000256" key="6">
    <source>
        <dbReference type="ARBA" id="ARBA00022692"/>
    </source>
</evidence>
<keyword evidence="7 10" id="KW-1133">Transmembrane helix</keyword>
<dbReference type="OrthoDB" id="9810759at2"/>
<dbReference type="KEGG" id="sgn:SGRA_4070"/>
<dbReference type="GO" id="GO:0015297">
    <property type="term" value="F:antiporter activity"/>
    <property type="evidence" value="ECO:0007669"/>
    <property type="project" value="UniProtKB-KW"/>
</dbReference>
<evidence type="ECO:0000259" key="11">
    <source>
        <dbReference type="PROSITE" id="PS51202"/>
    </source>
</evidence>
<gene>
    <name evidence="12" type="ordered locus">SGRA_4070</name>
</gene>
<accession>H6L7B3</accession>
<dbReference type="SUPFAM" id="SSF116726">
    <property type="entry name" value="TrkA C-terminal domain-like"/>
    <property type="match status" value="1"/>
</dbReference>
<dbReference type="EMBL" id="CP002831">
    <property type="protein sequence ID" value="AFC26785.1"/>
    <property type="molecule type" value="Genomic_DNA"/>
</dbReference>
<dbReference type="Gene3D" id="1.20.1530.20">
    <property type="match status" value="1"/>
</dbReference>
<evidence type="ECO:0000256" key="10">
    <source>
        <dbReference type="SAM" id="Phobius"/>
    </source>
</evidence>
<feature type="transmembrane region" description="Helical" evidence="10">
    <location>
        <begin position="58"/>
        <end position="77"/>
    </location>
</feature>
<evidence type="ECO:0000256" key="9">
    <source>
        <dbReference type="ARBA" id="ARBA00023136"/>
    </source>
</evidence>
<feature type="transmembrane region" description="Helical" evidence="10">
    <location>
        <begin position="333"/>
        <end position="356"/>
    </location>
</feature>
<feature type="transmembrane region" description="Helical" evidence="10">
    <location>
        <begin position="6"/>
        <end position="25"/>
    </location>
</feature>
<feature type="transmembrane region" description="Helical" evidence="10">
    <location>
        <begin position="362"/>
        <end position="385"/>
    </location>
</feature>
<name>H6L7B3_SAPGL</name>
<organism evidence="12 13">
    <name type="scientific">Saprospira grandis (strain Lewin)</name>
    <dbReference type="NCBI Taxonomy" id="984262"/>
    <lineage>
        <taxon>Bacteria</taxon>
        <taxon>Pseudomonadati</taxon>
        <taxon>Bacteroidota</taxon>
        <taxon>Saprospiria</taxon>
        <taxon>Saprospirales</taxon>
        <taxon>Saprospiraceae</taxon>
        <taxon>Saprospira</taxon>
    </lineage>
</organism>
<dbReference type="HOGENOM" id="CLU_005912_9_1_10"/>
<evidence type="ECO:0000256" key="5">
    <source>
        <dbReference type="ARBA" id="ARBA00022538"/>
    </source>
</evidence>
<protein>
    <submittedName>
        <fullName evidence="12">Cell volume regulation protein CvrA</fullName>
    </submittedName>
</protein>
<feature type="transmembrane region" description="Helical" evidence="10">
    <location>
        <begin position="269"/>
        <end position="290"/>
    </location>
</feature>
<evidence type="ECO:0000256" key="2">
    <source>
        <dbReference type="ARBA" id="ARBA00022448"/>
    </source>
</evidence>
<evidence type="ECO:0000313" key="13">
    <source>
        <dbReference type="Proteomes" id="UP000007519"/>
    </source>
</evidence>
<proteinExistence type="predicted"/>
<feature type="transmembrane region" description="Helical" evidence="10">
    <location>
        <begin position="89"/>
        <end position="112"/>
    </location>
</feature>
<evidence type="ECO:0000256" key="7">
    <source>
        <dbReference type="ARBA" id="ARBA00022989"/>
    </source>
</evidence>
<keyword evidence="3" id="KW-0050">Antiport</keyword>
<dbReference type="InterPro" id="IPR038770">
    <property type="entry name" value="Na+/solute_symporter_sf"/>
</dbReference>
<feature type="transmembrane region" description="Helical" evidence="10">
    <location>
        <begin position="32"/>
        <end position="52"/>
    </location>
</feature>
<dbReference type="PANTHER" id="PTHR32507">
    <property type="entry name" value="NA(+)/H(+) ANTIPORTER 1"/>
    <property type="match status" value="1"/>
</dbReference>
<dbReference type="Proteomes" id="UP000007519">
    <property type="component" value="Chromosome"/>
</dbReference>
<dbReference type="InterPro" id="IPR036721">
    <property type="entry name" value="RCK_C_sf"/>
</dbReference>
<dbReference type="Pfam" id="PF02080">
    <property type="entry name" value="TrkA_C"/>
    <property type="match status" value="1"/>
</dbReference>
<evidence type="ECO:0000256" key="8">
    <source>
        <dbReference type="ARBA" id="ARBA00023065"/>
    </source>
</evidence>
<dbReference type="PROSITE" id="PS51202">
    <property type="entry name" value="RCK_C"/>
    <property type="match status" value="1"/>
</dbReference>